<comment type="caution">
    <text evidence="6">The sequence shown here is derived from an EMBL/GenBank/DDBJ whole genome shotgun (WGS) entry which is preliminary data.</text>
</comment>
<feature type="compositionally biased region" description="Basic and acidic residues" evidence="4">
    <location>
        <begin position="653"/>
        <end position="663"/>
    </location>
</feature>
<evidence type="ECO:0000313" key="6">
    <source>
        <dbReference type="EMBL" id="KAH7518689.1"/>
    </source>
</evidence>
<evidence type="ECO:0000313" key="7">
    <source>
        <dbReference type="Proteomes" id="UP000813462"/>
    </source>
</evidence>
<evidence type="ECO:0000256" key="1">
    <source>
        <dbReference type="ARBA" id="ARBA00022737"/>
    </source>
</evidence>
<dbReference type="CDD" id="cd19907">
    <property type="entry name" value="DSRM_AtDRB-like_rpt1"/>
    <property type="match status" value="1"/>
</dbReference>
<feature type="region of interest" description="Disordered" evidence="4">
    <location>
        <begin position="529"/>
        <end position="608"/>
    </location>
</feature>
<feature type="compositionally biased region" description="Polar residues" evidence="4">
    <location>
        <begin position="553"/>
        <end position="582"/>
    </location>
</feature>
<dbReference type="AlphaFoldDB" id="A0A978UUY9"/>
<protein>
    <recommendedName>
        <fullName evidence="5">DRBM domain-containing protein</fullName>
    </recommendedName>
</protein>
<dbReference type="CDD" id="cd19908">
    <property type="entry name" value="DSRM_AtDRB-like_rpt2"/>
    <property type="match status" value="1"/>
</dbReference>
<evidence type="ECO:0000256" key="2">
    <source>
        <dbReference type="ARBA" id="ARBA00022884"/>
    </source>
</evidence>
<organism evidence="6 7">
    <name type="scientific">Ziziphus jujuba var. spinosa</name>
    <dbReference type="NCBI Taxonomy" id="714518"/>
    <lineage>
        <taxon>Eukaryota</taxon>
        <taxon>Viridiplantae</taxon>
        <taxon>Streptophyta</taxon>
        <taxon>Embryophyta</taxon>
        <taxon>Tracheophyta</taxon>
        <taxon>Spermatophyta</taxon>
        <taxon>Magnoliopsida</taxon>
        <taxon>eudicotyledons</taxon>
        <taxon>Gunneridae</taxon>
        <taxon>Pentapetalae</taxon>
        <taxon>rosids</taxon>
        <taxon>fabids</taxon>
        <taxon>Rosales</taxon>
        <taxon>Rhamnaceae</taxon>
        <taxon>Paliureae</taxon>
        <taxon>Ziziphus</taxon>
    </lineage>
</organism>
<accession>A0A978UUY9</accession>
<name>A0A978UUY9_ZIZJJ</name>
<evidence type="ECO:0000259" key="5">
    <source>
        <dbReference type="PROSITE" id="PS50137"/>
    </source>
</evidence>
<dbReference type="PANTHER" id="PTHR46031:SF40">
    <property type="entry name" value="DRBM DOMAIN-CONTAINING PROTEIN"/>
    <property type="match status" value="1"/>
</dbReference>
<dbReference type="Pfam" id="PF00035">
    <property type="entry name" value="dsrm"/>
    <property type="match status" value="2"/>
</dbReference>
<dbReference type="EMBL" id="JAEACU010000009">
    <property type="protein sequence ID" value="KAH7518689.1"/>
    <property type="molecule type" value="Genomic_DNA"/>
</dbReference>
<evidence type="ECO:0000256" key="4">
    <source>
        <dbReference type="SAM" id="MobiDB-lite"/>
    </source>
</evidence>
<dbReference type="Gene3D" id="3.30.160.20">
    <property type="match status" value="2"/>
</dbReference>
<dbReference type="SMART" id="SM00358">
    <property type="entry name" value="DSRM"/>
    <property type="match status" value="2"/>
</dbReference>
<reference evidence="6" key="1">
    <citation type="journal article" date="2021" name="Front. Plant Sci.">
        <title>Chromosome-Scale Genome Assembly for Chinese Sour Jujube and Insights Into Its Genome Evolution and Domestication Signature.</title>
        <authorList>
            <person name="Shen L.-Y."/>
            <person name="Luo H."/>
            <person name="Wang X.-L."/>
            <person name="Wang X.-M."/>
            <person name="Qiu X.-J."/>
            <person name="Liu H."/>
            <person name="Zhou S.-S."/>
            <person name="Jia K.-H."/>
            <person name="Nie S."/>
            <person name="Bao Y.-T."/>
            <person name="Zhang R.-G."/>
            <person name="Yun Q.-Z."/>
            <person name="Chai Y.-H."/>
            <person name="Lu J.-Y."/>
            <person name="Li Y."/>
            <person name="Zhao S.-W."/>
            <person name="Mao J.-F."/>
            <person name="Jia S.-G."/>
            <person name="Mao Y.-M."/>
        </authorList>
    </citation>
    <scope>NUCLEOTIDE SEQUENCE</scope>
    <source>
        <strain evidence="6">AT0</strain>
        <tissue evidence="6">Leaf</tissue>
    </source>
</reference>
<dbReference type="PROSITE" id="PS50137">
    <property type="entry name" value="DS_RBD"/>
    <property type="match status" value="2"/>
</dbReference>
<keyword evidence="1" id="KW-0677">Repeat</keyword>
<dbReference type="SUPFAM" id="SSF54768">
    <property type="entry name" value="dsRNA-binding domain-like"/>
    <property type="match status" value="2"/>
</dbReference>
<dbReference type="Proteomes" id="UP000813462">
    <property type="component" value="Unassembled WGS sequence"/>
</dbReference>
<feature type="domain" description="DRBM" evidence="5">
    <location>
        <begin position="115"/>
        <end position="184"/>
    </location>
</feature>
<keyword evidence="2 3" id="KW-0694">RNA-binding</keyword>
<dbReference type="FunFam" id="3.30.160.20:FF:000036">
    <property type="entry name" value="Double-stranded RNA-binding protein 2"/>
    <property type="match status" value="2"/>
</dbReference>
<evidence type="ECO:0000256" key="3">
    <source>
        <dbReference type="PROSITE-ProRule" id="PRU00266"/>
    </source>
</evidence>
<proteinExistence type="predicted"/>
<sequence length="675" mass="75183">MNWRGNDDVLGGSVFLVDEKNVLGRITFGQKPLPKRIQNDRARTVHNPSASFIVEFRFRHQFDYYDFAYLLMIKEGIDDESGIGPREAIVEKLIVYIIAVSLVVDYGIGDITFGMYKNQLQELAQRSCFNLPSYACIREGPDHAPRFKATVNFNGETFESPSFCSTLRQAEHAAAEVALNTLANRGPSRALAARVLDETGVYKNLLQETAHRAGLNLPVYTTIRSGPGHVPVFSCTVELAGLSFTGEPARTKKQAQKNAAMAAWSALKRLAQHGSSSSSSVESKSNEEQEQVTIARVLASLNPSESTNYTRNDHRQRQQQCISMCRKSTLPGASLYPMQFHNWAYPSYSPEIAMYNLWQQEQLLLQQNRLLALPISPSTPSIPPIFPFMQSVLHPDHCLYFPAMEQESTSVGPRITIATSAPSICFSDHFVPNPTRGRSTVTIQEIQEEKTEEAPEYSTSVVSIPFLFSNSNSEPQVQEPVQEEYRQRRFGDGRSKTGNVNVEGNQTGQFEWACPRIMDSEFKPVDFRLQNPRGIDSSRPSLRHQQYPPRVNSPGSLRPPSSTTPVMNRTVWSTSSMCSRPQNLPARMPVLPKMRTGGPSCSARPIPERTELGGVRNSFMAPAVRIRSVVPVCSAPPPRKLPSSSQEGVPQNLDKKNADHNDLSKANLELGKLKK</sequence>
<gene>
    <name evidence="6" type="ORF">FEM48_Zijuj09G0197600</name>
</gene>
<dbReference type="PANTHER" id="PTHR46031">
    <property type="match status" value="1"/>
</dbReference>
<dbReference type="InterPro" id="IPR014720">
    <property type="entry name" value="dsRBD_dom"/>
</dbReference>
<feature type="domain" description="DRBM" evidence="5">
    <location>
        <begin position="201"/>
        <end position="269"/>
    </location>
</feature>
<dbReference type="InterPro" id="IPR044450">
    <property type="entry name" value="AtDRB-like_DSRM_1"/>
</dbReference>
<dbReference type="GO" id="GO:0003725">
    <property type="term" value="F:double-stranded RNA binding"/>
    <property type="evidence" value="ECO:0007669"/>
    <property type="project" value="InterPro"/>
</dbReference>
<dbReference type="InterPro" id="IPR044451">
    <property type="entry name" value="AtDRB-like_DSRM_2"/>
</dbReference>
<feature type="region of interest" description="Disordered" evidence="4">
    <location>
        <begin position="633"/>
        <end position="675"/>
    </location>
</feature>